<name>A0A2T7W4J0_MICTE</name>
<dbReference type="SUPFAM" id="SSF56524">
    <property type="entry name" value="Oxidoreductase molybdopterin-binding domain"/>
    <property type="match status" value="1"/>
</dbReference>
<evidence type="ECO:0000256" key="2">
    <source>
        <dbReference type="SAM" id="Phobius"/>
    </source>
</evidence>
<dbReference type="GO" id="GO:0043546">
    <property type="term" value="F:molybdopterin cofactor binding"/>
    <property type="evidence" value="ECO:0007669"/>
    <property type="project" value="TreeGrafter"/>
</dbReference>
<reference evidence="4 5" key="1">
    <citation type="submission" date="2018-04" db="EMBL/GenBank/DDBJ databases">
        <authorList>
            <person name="Go L.Y."/>
            <person name="Mitchell J.A."/>
        </authorList>
    </citation>
    <scope>NUCLEOTIDE SEQUENCE [LARGE SCALE GENOMIC DNA]</scope>
    <source>
        <strain evidence="4 5">TPD7010</strain>
    </source>
</reference>
<dbReference type="InterPro" id="IPR000572">
    <property type="entry name" value="OxRdtase_Mopterin-bd_dom"/>
</dbReference>
<dbReference type="Pfam" id="PF00174">
    <property type="entry name" value="Oxidored_molyb"/>
    <property type="match status" value="1"/>
</dbReference>
<dbReference type="Gene3D" id="2.60.40.650">
    <property type="match status" value="1"/>
</dbReference>
<dbReference type="AlphaFoldDB" id="A0A2T7W4J0"/>
<organism evidence="4 5">
    <name type="scientific">Microbacterium testaceum</name>
    <name type="common">Aureobacterium testaceum</name>
    <name type="synonym">Brevibacterium testaceum</name>
    <dbReference type="NCBI Taxonomy" id="2033"/>
    <lineage>
        <taxon>Bacteria</taxon>
        <taxon>Bacillati</taxon>
        <taxon>Actinomycetota</taxon>
        <taxon>Actinomycetes</taxon>
        <taxon>Micrococcales</taxon>
        <taxon>Microbacteriaceae</taxon>
        <taxon>Microbacterium</taxon>
    </lineage>
</organism>
<comment type="caution">
    <text evidence="4">The sequence shown here is derived from an EMBL/GenBank/DDBJ whole genome shotgun (WGS) entry which is preliminary data.</text>
</comment>
<keyword evidence="2" id="KW-0472">Membrane</keyword>
<keyword evidence="2" id="KW-0812">Transmembrane</keyword>
<dbReference type="PANTHER" id="PTHR19372">
    <property type="entry name" value="SULFITE REDUCTASE"/>
    <property type="match status" value="1"/>
</dbReference>
<dbReference type="GO" id="GO:0020037">
    <property type="term" value="F:heme binding"/>
    <property type="evidence" value="ECO:0007669"/>
    <property type="project" value="TreeGrafter"/>
</dbReference>
<protein>
    <submittedName>
        <fullName evidence="4">Oxidoreductase</fullName>
    </submittedName>
</protein>
<dbReference type="InterPro" id="IPR006311">
    <property type="entry name" value="TAT_signal"/>
</dbReference>
<feature type="transmembrane region" description="Helical" evidence="2">
    <location>
        <begin position="71"/>
        <end position="91"/>
    </location>
</feature>
<evidence type="ECO:0000259" key="3">
    <source>
        <dbReference type="Pfam" id="PF00174"/>
    </source>
</evidence>
<keyword evidence="2" id="KW-1133">Transmembrane helix</keyword>
<feature type="transmembrane region" description="Helical" evidence="2">
    <location>
        <begin position="173"/>
        <end position="195"/>
    </location>
</feature>
<feature type="domain" description="Oxidoreductase molybdopterin-binding" evidence="3">
    <location>
        <begin position="248"/>
        <end position="400"/>
    </location>
</feature>
<dbReference type="EMBL" id="QDFT01000047">
    <property type="protein sequence ID" value="PVE63716.1"/>
    <property type="molecule type" value="Genomic_DNA"/>
</dbReference>
<accession>A0A2T7W4J0</accession>
<dbReference type="Gene3D" id="3.90.420.10">
    <property type="entry name" value="Oxidoreductase, molybdopterin-binding domain"/>
    <property type="match status" value="1"/>
</dbReference>
<feature type="transmembrane region" description="Helical" evidence="2">
    <location>
        <begin position="98"/>
        <end position="116"/>
    </location>
</feature>
<dbReference type="InterPro" id="IPR036374">
    <property type="entry name" value="OxRdtase_Mopterin-bd_sf"/>
</dbReference>
<feature type="region of interest" description="Disordered" evidence="1">
    <location>
        <begin position="495"/>
        <end position="521"/>
    </location>
</feature>
<dbReference type="PROSITE" id="PS51318">
    <property type="entry name" value="TAT"/>
    <property type="match status" value="1"/>
</dbReference>
<feature type="transmembrane region" description="Helical" evidence="2">
    <location>
        <begin position="122"/>
        <end position="143"/>
    </location>
</feature>
<evidence type="ECO:0000313" key="5">
    <source>
        <dbReference type="Proteomes" id="UP000244649"/>
    </source>
</evidence>
<proteinExistence type="predicted"/>
<dbReference type="Proteomes" id="UP000244649">
    <property type="component" value="Unassembled WGS sequence"/>
</dbReference>
<dbReference type="GO" id="GO:0006790">
    <property type="term" value="P:sulfur compound metabolic process"/>
    <property type="evidence" value="ECO:0007669"/>
    <property type="project" value="TreeGrafter"/>
</dbReference>
<dbReference type="SUPFAM" id="SSF81296">
    <property type="entry name" value="E set domains"/>
    <property type="match status" value="1"/>
</dbReference>
<evidence type="ECO:0000256" key="1">
    <source>
        <dbReference type="SAM" id="MobiDB-lite"/>
    </source>
</evidence>
<sequence>MTPDPSRRRDLAASAAAVGSTVLGAGLGELVAAVVAPAASPFAVIGGAMIDLAPAWAKNLAISLFGTGDKAALLVGIAVLLLIGAGLAGALENRRPPWGRVALAALGGLGAVVSLTRADAALLSPVPSLVAGAVAALIGGLLIGRLRRRAEALHGDRASAGAARADGLSRRTVLAYSGVAVLAGALAAAGALAIGGGARAVSALRAALRLPTPATTASVPSGAELGIEGLTPVVTPSADFYRIDTALVVPQVDPTTWTLRVHGLVEQEVVLRWEDLVALPQKETIATLVCVSNEVGGSLIGTARWLGVPIRDILARARPTAEADMVLSRSVDGFTASSPLEALTDQRDALLAIGMNGEPLPLEHGFPVRLVVPGLYGYVSATKWVSELEVTRFDRAEGYWTPRGWSERGPVKLQSRIDVPRAGARVEPGPTVIAGVAWHNHVGVTGVEVQVDDGPWRPATLASAISADTWVQWSIEWEATSGLHTARCRATSADGSTQTATVAPPAPDGATGWDEATISVV</sequence>
<evidence type="ECO:0000313" key="4">
    <source>
        <dbReference type="EMBL" id="PVE63716.1"/>
    </source>
</evidence>
<dbReference type="RefSeq" id="WP_116538370.1">
    <property type="nucleotide sequence ID" value="NZ_QDFT01000047.1"/>
</dbReference>
<gene>
    <name evidence="4" type="ORF">DC432_13795</name>
</gene>
<dbReference type="PANTHER" id="PTHR19372:SF7">
    <property type="entry name" value="SULFITE OXIDASE, MITOCHONDRIAL"/>
    <property type="match status" value="1"/>
</dbReference>
<dbReference type="InterPro" id="IPR014756">
    <property type="entry name" value="Ig_E-set"/>
</dbReference>
<dbReference type="GO" id="GO:0008482">
    <property type="term" value="F:sulfite oxidase activity"/>
    <property type="evidence" value="ECO:0007669"/>
    <property type="project" value="TreeGrafter"/>
</dbReference>